<dbReference type="EMBL" id="JAACJO010000001">
    <property type="protein sequence ID" value="KAF5363597.1"/>
    <property type="molecule type" value="Genomic_DNA"/>
</dbReference>
<comment type="caution">
    <text evidence="2">The sequence shown here is derived from an EMBL/GenBank/DDBJ whole genome shotgun (WGS) entry which is preliminary data.</text>
</comment>
<dbReference type="InterPro" id="IPR012336">
    <property type="entry name" value="Thioredoxin-like_fold"/>
</dbReference>
<dbReference type="SUPFAM" id="SSF52833">
    <property type="entry name" value="Thioredoxin-like"/>
    <property type="match status" value="1"/>
</dbReference>
<dbReference type="InterPro" id="IPR036249">
    <property type="entry name" value="Thioredoxin-like_sf"/>
</dbReference>
<organism evidence="2 3">
    <name type="scientific">Leucocoprinus leucothites</name>
    <dbReference type="NCBI Taxonomy" id="201217"/>
    <lineage>
        <taxon>Eukaryota</taxon>
        <taxon>Fungi</taxon>
        <taxon>Dikarya</taxon>
        <taxon>Basidiomycota</taxon>
        <taxon>Agaricomycotina</taxon>
        <taxon>Agaricomycetes</taxon>
        <taxon>Agaricomycetidae</taxon>
        <taxon>Agaricales</taxon>
        <taxon>Agaricineae</taxon>
        <taxon>Agaricaceae</taxon>
        <taxon>Leucocoprinus</taxon>
    </lineage>
</organism>
<evidence type="ECO:0000259" key="1">
    <source>
        <dbReference type="Pfam" id="PF13462"/>
    </source>
</evidence>
<dbReference type="Gene3D" id="3.40.30.10">
    <property type="entry name" value="Glutaredoxin"/>
    <property type="match status" value="1"/>
</dbReference>
<sequence>MALQPSLQPLIIAGNQNAPHTLEVFLDYVCPFSAKFSRAIDNFIAPLISGGGKYEGKVKVIFRLQVQPWHAASTLTHEAGLAVLKASPDKFWTFSRLLFDNQDDYFDKATLDLTPRQIRDKLASLAGQVISREAVEKFRDLLALKGSANGGNGVTDDLKYNIKFARQNSIHVSPTALWDGLIANDVSSSWGEKEWTDFFAAKVTA</sequence>
<evidence type="ECO:0000313" key="2">
    <source>
        <dbReference type="EMBL" id="KAF5363597.1"/>
    </source>
</evidence>
<proteinExistence type="predicted"/>
<accession>A0A8H5GES7</accession>
<name>A0A8H5GES7_9AGAR</name>
<dbReference type="Proteomes" id="UP000559027">
    <property type="component" value="Unassembled WGS sequence"/>
</dbReference>
<evidence type="ECO:0000313" key="3">
    <source>
        <dbReference type="Proteomes" id="UP000559027"/>
    </source>
</evidence>
<dbReference type="PANTHER" id="PTHR33875">
    <property type="entry name" value="OS09G0542200 PROTEIN"/>
    <property type="match status" value="1"/>
</dbReference>
<dbReference type="Pfam" id="PF13462">
    <property type="entry name" value="Thioredoxin_4"/>
    <property type="match status" value="1"/>
</dbReference>
<protein>
    <recommendedName>
        <fullName evidence="1">Thioredoxin-like fold domain-containing protein</fullName>
    </recommendedName>
</protein>
<dbReference type="AlphaFoldDB" id="A0A8H5GES7"/>
<keyword evidence="3" id="KW-1185">Reference proteome</keyword>
<dbReference type="OrthoDB" id="37297at2759"/>
<feature type="domain" description="Thioredoxin-like fold" evidence="1">
    <location>
        <begin position="11"/>
        <end position="110"/>
    </location>
</feature>
<dbReference type="PANTHER" id="PTHR33875:SF2">
    <property type="entry name" value="ACR183CP"/>
    <property type="match status" value="1"/>
</dbReference>
<reference evidence="2 3" key="1">
    <citation type="journal article" date="2020" name="ISME J.">
        <title>Uncovering the hidden diversity of litter-decomposition mechanisms in mushroom-forming fungi.</title>
        <authorList>
            <person name="Floudas D."/>
            <person name="Bentzer J."/>
            <person name="Ahren D."/>
            <person name="Johansson T."/>
            <person name="Persson P."/>
            <person name="Tunlid A."/>
        </authorList>
    </citation>
    <scope>NUCLEOTIDE SEQUENCE [LARGE SCALE GENOMIC DNA]</scope>
    <source>
        <strain evidence="2 3">CBS 146.42</strain>
    </source>
</reference>
<gene>
    <name evidence="2" type="ORF">D9756_000304</name>
</gene>